<dbReference type="KEGG" id="pnt:G5B91_33830"/>
<feature type="domain" description="HTH araC/xylS-type" evidence="1">
    <location>
        <begin position="179"/>
        <end position="242"/>
    </location>
</feature>
<dbReference type="Gene3D" id="1.10.10.60">
    <property type="entry name" value="Homeodomain-like"/>
    <property type="match status" value="1"/>
</dbReference>
<dbReference type="InterPro" id="IPR018060">
    <property type="entry name" value="HTH_AraC"/>
</dbReference>
<evidence type="ECO:0000313" key="3">
    <source>
        <dbReference type="Proteomes" id="UP000501063"/>
    </source>
</evidence>
<gene>
    <name evidence="2" type="ORF">G5B91_33830</name>
</gene>
<organism evidence="2 3">
    <name type="scientific">Pseudomonas nitroreducens</name>
    <dbReference type="NCBI Taxonomy" id="46680"/>
    <lineage>
        <taxon>Bacteria</taxon>
        <taxon>Pseudomonadati</taxon>
        <taxon>Pseudomonadota</taxon>
        <taxon>Gammaproteobacteria</taxon>
        <taxon>Pseudomonadales</taxon>
        <taxon>Pseudomonadaceae</taxon>
        <taxon>Pseudomonas</taxon>
    </lineage>
</organism>
<evidence type="ECO:0000313" key="2">
    <source>
        <dbReference type="EMBL" id="QIE91334.1"/>
    </source>
</evidence>
<sequence length="253" mass="28315">MAPNQLLIGKSAFIVRAQSLPNGYNQRPGMTLLLADGEPLELEIDGLPAVSSEAWLLAPEIRRRFLRPQPHTSITVEPSHPSYLRMLRWARSSPDAALRVDVPAGSRFRLASATTQQTFDDALNELLALHEQPEITPNPRLEYLLSLVEASGEDSTAEQIWGAFRSRYSSTQAHCSHWLQESLGLPLRKLLLWRKLRRALEGLNDPNGATTVAHEAGFADSAHLSRICLRTFGLRPSQANNNKILQVSWLQDW</sequence>
<protein>
    <submittedName>
        <fullName evidence="2">AraC family transcriptional regulator</fullName>
    </submittedName>
</protein>
<dbReference type="RefSeq" id="WP_017519754.1">
    <property type="nucleotide sequence ID" value="NZ_CP049142.1"/>
</dbReference>
<dbReference type="Pfam" id="PF12833">
    <property type="entry name" value="HTH_18"/>
    <property type="match status" value="1"/>
</dbReference>
<keyword evidence="2" id="KW-0614">Plasmid</keyword>
<dbReference type="Proteomes" id="UP000501063">
    <property type="component" value="Plasmid pPniHBP1_1"/>
</dbReference>
<dbReference type="GO" id="GO:0043565">
    <property type="term" value="F:sequence-specific DNA binding"/>
    <property type="evidence" value="ECO:0007669"/>
    <property type="project" value="InterPro"/>
</dbReference>
<evidence type="ECO:0000259" key="1">
    <source>
        <dbReference type="PROSITE" id="PS01124"/>
    </source>
</evidence>
<dbReference type="SMART" id="SM00342">
    <property type="entry name" value="HTH_ARAC"/>
    <property type="match status" value="1"/>
</dbReference>
<dbReference type="EMBL" id="CP049142">
    <property type="protein sequence ID" value="QIE91334.1"/>
    <property type="molecule type" value="Genomic_DNA"/>
</dbReference>
<accession>A0A6G6J7V8</accession>
<dbReference type="AlphaFoldDB" id="A0A6G6J7V8"/>
<dbReference type="PROSITE" id="PS01124">
    <property type="entry name" value="HTH_ARAC_FAMILY_2"/>
    <property type="match status" value="1"/>
</dbReference>
<name>A0A6G6J7V8_PSENT</name>
<reference evidence="2 3" key="1">
    <citation type="submission" date="2020-02" db="EMBL/GenBank/DDBJ databases">
        <title>Integrative conjugative elements (ICEs) and plasmids drive adaptation of Pseudomonas nitroreducens strain HBP1 to wastewater environment.</title>
        <authorList>
            <person name="Sentchilo V."/>
            <person name="Carraro N."/>
            <person name="Bertelli C."/>
            <person name="van der Meer J.R."/>
        </authorList>
    </citation>
    <scope>NUCLEOTIDE SEQUENCE [LARGE SCALE GENOMIC DNA]</scope>
    <source>
        <strain evidence="2 3">HBP1</strain>
        <plasmid evidence="3">ppnihbp1_1</plasmid>
    </source>
</reference>
<proteinExistence type="predicted"/>
<dbReference type="GO" id="GO:0003700">
    <property type="term" value="F:DNA-binding transcription factor activity"/>
    <property type="evidence" value="ECO:0007669"/>
    <property type="project" value="InterPro"/>
</dbReference>
<geneLocation type="plasmid" evidence="3">
    <name>ppnihbp1_1</name>
</geneLocation>